<dbReference type="InterPro" id="IPR001296">
    <property type="entry name" value="Glyco_trans_1"/>
</dbReference>
<comment type="caution">
    <text evidence="3">The sequence shown here is derived from an EMBL/GenBank/DDBJ whole genome shotgun (WGS) entry which is preliminary data.</text>
</comment>
<organism evidence="3 4">
    <name type="scientific">Lysinibacillus xylanilyticus</name>
    <dbReference type="NCBI Taxonomy" id="582475"/>
    <lineage>
        <taxon>Bacteria</taxon>
        <taxon>Bacillati</taxon>
        <taxon>Bacillota</taxon>
        <taxon>Bacilli</taxon>
        <taxon>Bacillales</taxon>
        <taxon>Bacillaceae</taxon>
        <taxon>Lysinibacillus</taxon>
    </lineage>
</organism>
<sequence length="366" mass="41644">MRKRVLIVVPTLGIGGGEKLAIDIVLNLDLQKYKVLLISLFPKMGTEFESIIKKHDIKVHFLDKKLGFDPKVIITFANVVRKFNPHIIHTHLNVVPYVLPATILYGIKNRFHTVHSVANMESTGFLKKIMKVTYRFFSFTPVAIGDFVKTTICEEYGLPDEKVPCIYNGVNTEIFKRIEKKQNTNYFNFITTGRMQHVKNHKLMINAFSDVAEKYSNVMLTILGDGELRLDIEKQIKELGLEEKVILKGVVRNVAEELNKADVYIMTSNYEGVPLSVLEAMACGLPIVTTRAGGVIDIVKQNQNGLLVDVGNREQLTEEMSKLVEDVMLRQQFSEVSFNMSKQYDIQKCVEKYGDLYLSSKDNRLC</sequence>
<dbReference type="CDD" id="cd03811">
    <property type="entry name" value="GT4_GT28_WabH-like"/>
    <property type="match status" value="1"/>
</dbReference>
<reference evidence="4" key="1">
    <citation type="submission" date="2015-07" db="EMBL/GenBank/DDBJ databases">
        <authorList>
            <consortium name="Consortium for Microbial Forensics and Genomics (microFORGE)"/>
            <person name="Knight B.M."/>
            <person name="Roberts D.P."/>
            <person name="Lin D."/>
            <person name="Hari K."/>
            <person name="Fletcher J."/>
            <person name="Melcher U."/>
            <person name="Blagden T."/>
            <person name="Winegar R.A."/>
        </authorList>
    </citation>
    <scope>NUCLEOTIDE SEQUENCE [LARGE SCALE GENOMIC DNA]</scope>
    <source>
        <strain evidence="4">DSM 23493</strain>
    </source>
</reference>
<feature type="domain" description="Glycosyl transferase family 1" evidence="1">
    <location>
        <begin position="178"/>
        <end position="335"/>
    </location>
</feature>
<dbReference type="PATRIC" id="fig|582475.4.peg.3353"/>
<dbReference type="Pfam" id="PF13439">
    <property type="entry name" value="Glyco_transf_4"/>
    <property type="match status" value="1"/>
</dbReference>
<evidence type="ECO:0008006" key="5">
    <source>
        <dbReference type="Google" id="ProtNLM"/>
    </source>
</evidence>
<name>A0A0K9F619_9BACI</name>
<dbReference type="InterPro" id="IPR050194">
    <property type="entry name" value="Glycosyltransferase_grp1"/>
</dbReference>
<evidence type="ECO:0000313" key="4">
    <source>
        <dbReference type="Proteomes" id="UP000037326"/>
    </source>
</evidence>
<dbReference type="PANTHER" id="PTHR45947:SF14">
    <property type="entry name" value="SLL1723 PROTEIN"/>
    <property type="match status" value="1"/>
</dbReference>
<feature type="domain" description="Glycosyltransferase subfamily 4-like N-terminal" evidence="2">
    <location>
        <begin position="14"/>
        <end position="173"/>
    </location>
</feature>
<proteinExistence type="predicted"/>
<gene>
    <name evidence="3" type="ORF">ACZ11_21275</name>
</gene>
<dbReference type="Pfam" id="PF00534">
    <property type="entry name" value="Glycos_transf_1"/>
    <property type="match status" value="1"/>
</dbReference>
<evidence type="ECO:0000259" key="2">
    <source>
        <dbReference type="Pfam" id="PF13439"/>
    </source>
</evidence>
<protein>
    <recommendedName>
        <fullName evidence="5">Glycosyltransferase</fullName>
    </recommendedName>
</protein>
<dbReference type="AlphaFoldDB" id="A0A0K9F619"/>
<evidence type="ECO:0000259" key="1">
    <source>
        <dbReference type="Pfam" id="PF00534"/>
    </source>
</evidence>
<dbReference type="PANTHER" id="PTHR45947">
    <property type="entry name" value="SULFOQUINOVOSYL TRANSFERASE SQD2"/>
    <property type="match status" value="1"/>
</dbReference>
<evidence type="ECO:0000313" key="3">
    <source>
        <dbReference type="EMBL" id="KMY29623.1"/>
    </source>
</evidence>
<dbReference type="Proteomes" id="UP000037326">
    <property type="component" value="Unassembled WGS sequence"/>
</dbReference>
<dbReference type="SUPFAM" id="SSF53756">
    <property type="entry name" value="UDP-Glycosyltransferase/glycogen phosphorylase"/>
    <property type="match status" value="1"/>
</dbReference>
<dbReference type="GeneID" id="96600745"/>
<dbReference type="RefSeq" id="WP_049668524.1">
    <property type="nucleotide sequence ID" value="NZ_LFXJ01000010.1"/>
</dbReference>
<dbReference type="GO" id="GO:0016757">
    <property type="term" value="F:glycosyltransferase activity"/>
    <property type="evidence" value="ECO:0007669"/>
    <property type="project" value="InterPro"/>
</dbReference>
<dbReference type="InterPro" id="IPR028098">
    <property type="entry name" value="Glyco_trans_4-like_N"/>
</dbReference>
<accession>A0A0K9F619</accession>
<dbReference type="Gene3D" id="3.40.50.2000">
    <property type="entry name" value="Glycogen Phosphorylase B"/>
    <property type="match status" value="2"/>
</dbReference>
<dbReference type="OrthoDB" id="9806653at2"/>
<dbReference type="EMBL" id="LFXJ01000010">
    <property type="protein sequence ID" value="KMY29623.1"/>
    <property type="molecule type" value="Genomic_DNA"/>
</dbReference>